<dbReference type="EMBL" id="CP063413">
    <property type="protein sequence ID" value="QSZ37674.1"/>
    <property type="molecule type" value="Genomic_DNA"/>
</dbReference>
<evidence type="ECO:0000256" key="1">
    <source>
        <dbReference type="SAM" id="MobiDB-lite"/>
    </source>
</evidence>
<dbReference type="AlphaFoldDB" id="A0A8A3PS24"/>
<dbReference type="OrthoDB" id="3478523at2759"/>
<feature type="region of interest" description="Disordered" evidence="1">
    <location>
        <begin position="343"/>
        <end position="363"/>
    </location>
</feature>
<evidence type="ECO:0000313" key="2">
    <source>
        <dbReference type="EMBL" id="QSZ37674.1"/>
    </source>
</evidence>
<keyword evidence="3" id="KW-1185">Reference proteome</keyword>
<dbReference type="Proteomes" id="UP000672032">
    <property type="component" value="Chromosome 9"/>
</dbReference>
<reference evidence="2" key="1">
    <citation type="submission" date="2020-10" db="EMBL/GenBank/DDBJ databases">
        <title>Genome Sequence of Monilinia vaccinii-corymbosi Sheds Light on Mummy Berry Disease Infection of Blueberry and Mating Type.</title>
        <authorList>
            <person name="Yow A.G."/>
            <person name="Zhang Y."/>
            <person name="Bansal K."/>
            <person name="Eacker S.M."/>
            <person name="Sullivan S."/>
            <person name="Liachko I."/>
            <person name="Cubeta M.A."/>
            <person name="Rollins J.A."/>
            <person name="Ashrafi H."/>
        </authorList>
    </citation>
    <scope>NUCLEOTIDE SEQUENCE</scope>
    <source>
        <strain evidence="2">RL-1</strain>
    </source>
</reference>
<gene>
    <name evidence="2" type="ORF">DSL72_008773</name>
</gene>
<protein>
    <recommendedName>
        <fullName evidence="4">F-box domain-containing protein</fullName>
    </recommendedName>
</protein>
<accession>A0A8A3PS24</accession>
<proteinExistence type="predicted"/>
<evidence type="ECO:0000313" key="3">
    <source>
        <dbReference type="Proteomes" id="UP000672032"/>
    </source>
</evidence>
<organism evidence="2 3">
    <name type="scientific">Monilinia vaccinii-corymbosi</name>
    <dbReference type="NCBI Taxonomy" id="61207"/>
    <lineage>
        <taxon>Eukaryota</taxon>
        <taxon>Fungi</taxon>
        <taxon>Dikarya</taxon>
        <taxon>Ascomycota</taxon>
        <taxon>Pezizomycotina</taxon>
        <taxon>Leotiomycetes</taxon>
        <taxon>Helotiales</taxon>
        <taxon>Sclerotiniaceae</taxon>
        <taxon>Monilinia</taxon>
    </lineage>
</organism>
<evidence type="ECO:0008006" key="4">
    <source>
        <dbReference type="Google" id="ProtNLM"/>
    </source>
</evidence>
<sequence length="411" mass="47844">MASRLPVVVRNLQKLPREIVHQVLNDLPVIKVLSILSWKIVFLDQCVMSHIYYGRIFSSQDGISMALKHYTLYREICWFHRWPPADTGAASNFASSGQSLSMEWGPLDLIIATMRRTIRAGLDIEFYDLDLLGKHARNPRPSTTNMRAEGAEQPLNLHSCWIYWNWIKESKRELNEIKSKQLRSSARLVEKYPRVLKRPLDPSQGAPRPNTTHLVANLEAHAMRSLRDRNLYHHWHNNWCIPGTHMVELVPYDRYLWLLLETLDKHPFEDRANELEDGLAKVSLQNQEQGINPGHIARPPVSGDALNTFQYPEEVADGLETVLRGLMYIYTEPPLVVPRIRWPPETNESSPEKRPKFFVGRRGHENTPQIEHRCVNKHIKPHDQREYEWLAAFLKVVTWIEWNIGPAKEDF</sequence>
<name>A0A8A3PS24_9HELO</name>